<dbReference type="InterPro" id="IPR006036">
    <property type="entry name" value="K_uptake_TrkA"/>
</dbReference>
<feature type="domain" description="RCK N-terminal" evidence="4">
    <location>
        <begin position="1"/>
        <end position="128"/>
    </location>
</feature>
<proteinExistence type="predicted"/>
<evidence type="ECO:0000256" key="3">
    <source>
        <dbReference type="SAM" id="SignalP"/>
    </source>
</evidence>
<keyword evidence="1" id="KW-0813">Transport</keyword>
<dbReference type="Proteomes" id="UP000063718">
    <property type="component" value="Unassembled WGS sequence"/>
</dbReference>
<accession>A0A0S6UI16</accession>
<evidence type="ECO:0000313" key="5">
    <source>
        <dbReference type="EMBL" id="GAF27132.1"/>
    </source>
</evidence>
<dbReference type="GO" id="GO:0015079">
    <property type="term" value="F:potassium ion transmembrane transporter activity"/>
    <property type="evidence" value="ECO:0007669"/>
    <property type="project" value="InterPro"/>
</dbReference>
<reference evidence="5" key="1">
    <citation type="journal article" date="2014" name="Gene">
        <title>Genome-guided analysis of transformation efficiency and carbon dioxide assimilation by Moorella thermoacetica Y72.</title>
        <authorList>
            <person name="Tsukahara K."/>
            <person name="Kita A."/>
            <person name="Nakashimada Y."/>
            <person name="Hoshino T."/>
            <person name="Murakami K."/>
        </authorList>
    </citation>
    <scope>NUCLEOTIDE SEQUENCE [LARGE SCALE GENOMIC DNA]</scope>
    <source>
        <strain evidence="5">Y72</strain>
    </source>
</reference>
<evidence type="ECO:0000256" key="1">
    <source>
        <dbReference type="ARBA" id="ARBA00022538"/>
    </source>
</evidence>
<dbReference type="InterPro" id="IPR003148">
    <property type="entry name" value="RCK_N"/>
</dbReference>
<dbReference type="PANTHER" id="PTHR43833:SF8">
    <property type="entry name" value="TRK SYSTEM POTASSIUM UPTAKE PROTEIN TRKA"/>
    <property type="match status" value="1"/>
</dbReference>
<sequence length="135" mass="14327">MMKVIIIGCSRLGAMLATSLAGAGHEISVIDPKAEALERLPHDFPGQVFQGVGIDLELLAKAGADTADALIAVTDRDSANLVTAQVAREKFHIPRVIARAYDPRAAEAYRAMGLDIFCPTTFGIDYVMGRLGGAE</sequence>
<feature type="chain" id="PRO_5006630650" evidence="3">
    <location>
        <begin position="24"/>
        <end position="135"/>
    </location>
</feature>
<organism evidence="5">
    <name type="scientific">Moorella thermoacetica Y72</name>
    <dbReference type="NCBI Taxonomy" id="1325331"/>
    <lineage>
        <taxon>Bacteria</taxon>
        <taxon>Bacillati</taxon>
        <taxon>Bacillota</taxon>
        <taxon>Clostridia</taxon>
        <taxon>Neomoorellales</taxon>
        <taxon>Neomoorellaceae</taxon>
        <taxon>Neomoorella</taxon>
    </lineage>
</organism>
<dbReference type="EMBL" id="DF238840">
    <property type="protein sequence ID" value="GAF27132.1"/>
    <property type="molecule type" value="Genomic_DNA"/>
</dbReference>
<dbReference type="GO" id="GO:0005886">
    <property type="term" value="C:plasma membrane"/>
    <property type="evidence" value="ECO:0007669"/>
    <property type="project" value="InterPro"/>
</dbReference>
<dbReference type="AlphaFoldDB" id="A0A0S6UI16"/>
<dbReference type="SUPFAM" id="SSF51735">
    <property type="entry name" value="NAD(P)-binding Rossmann-fold domains"/>
    <property type="match status" value="1"/>
</dbReference>
<dbReference type="InterPro" id="IPR050721">
    <property type="entry name" value="Trk_Ktr_HKT_K-transport"/>
</dbReference>
<keyword evidence="1" id="KW-0406">Ion transport</keyword>
<keyword evidence="1" id="KW-0633">Potassium transport</keyword>
<keyword evidence="2" id="KW-0630">Potassium</keyword>
<dbReference type="Gene3D" id="3.40.50.720">
    <property type="entry name" value="NAD(P)-binding Rossmann-like Domain"/>
    <property type="match status" value="1"/>
</dbReference>
<feature type="signal peptide" evidence="3">
    <location>
        <begin position="1"/>
        <end position="23"/>
    </location>
</feature>
<dbReference type="PANTHER" id="PTHR43833">
    <property type="entry name" value="POTASSIUM CHANNEL PROTEIN 2-RELATED-RELATED"/>
    <property type="match status" value="1"/>
</dbReference>
<dbReference type="PROSITE" id="PS51201">
    <property type="entry name" value="RCK_N"/>
    <property type="match status" value="1"/>
</dbReference>
<evidence type="ECO:0000259" key="4">
    <source>
        <dbReference type="PROSITE" id="PS51201"/>
    </source>
</evidence>
<dbReference type="Pfam" id="PF02254">
    <property type="entry name" value="TrkA_N"/>
    <property type="match status" value="1"/>
</dbReference>
<protein>
    <submittedName>
        <fullName evidence="5">K+ transport systems, NAD-binding component</fullName>
    </submittedName>
</protein>
<keyword evidence="3" id="KW-0732">Signal</keyword>
<gene>
    <name evidence="5" type="ORF">MTY_2473</name>
</gene>
<dbReference type="InterPro" id="IPR036291">
    <property type="entry name" value="NAD(P)-bd_dom_sf"/>
</dbReference>
<evidence type="ECO:0000256" key="2">
    <source>
        <dbReference type="ARBA" id="ARBA00022958"/>
    </source>
</evidence>
<dbReference type="PRINTS" id="PR00335">
    <property type="entry name" value="KUPTAKETRKA"/>
</dbReference>
<name>A0A0S6UI16_NEOTH</name>